<dbReference type="InterPro" id="IPR002110">
    <property type="entry name" value="Ankyrin_rpt"/>
</dbReference>
<dbReference type="PANTHER" id="PTHR22677">
    <property type="entry name" value="ANKYRIN REPEAT DOMAIN-CONTAINING PROTEIN 60"/>
    <property type="match status" value="1"/>
</dbReference>
<dbReference type="AlphaFoldDB" id="A0A3B0WS36"/>
<evidence type="ECO:0000313" key="1">
    <source>
        <dbReference type="EMBL" id="VAW58181.1"/>
    </source>
</evidence>
<dbReference type="EMBL" id="UOFG01000023">
    <property type="protein sequence ID" value="VAW58181.1"/>
    <property type="molecule type" value="Genomic_DNA"/>
</dbReference>
<dbReference type="Pfam" id="PF13431">
    <property type="entry name" value="TPR_17"/>
    <property type="match status" value="1"/>
</dbReference>
<organism evidence="1">
    <name type="scientific">hydrothermal vent metagenome</name>
    <dbReference type="NCBI Taxonomy" id="652676"/>
    <lineage>
        <taxon>unclassified sequences</taxon>
        <taxon>metagenomes</taxon>
        <taxon>ecological metagenomes</taxon>
    </lineage>
</organism>
<reference evidence="1" key="1">
    <citation type="submission" date="2018-06" db="EMBL/GenBank/DDBJ databases">
        <authorList>
            <person name="Zhirakovskaya E."/>
        </authorList>
    </citation>
    <scope>NUCLEOTIDE SEQUENCE</scope>
</reference>
<dbReference type="PROSITE" id="PS50297">
    <property type="entry name" value="ANK_REP_REGION"/>
    <property type="match status" value="7"/>
</dbReference>
<dbReference type="Gene3D" id="1.25.40.20">
    <property type="entry name" value="Ankyrin repeat-containing domain"/>
    <property type="match status" value="4"/>
</dbReference>
<name>A0A3B0WS36_9ZZZZ</name>
<dbReference type="PANTHER" id="PTHR22677:SF4">
    <property type="entry name" value="USHER SYNDROME TYPE-1G PROTEIN-LIKE PROTEIN"/>
    <property type="match status" value="1"/>
</dbReference>
<sequence>MFYLQLKNTYTPNLKKRSKLIVICCILLLGFGCAKNENEEWMSAKKADTIDAYVEFLKHFPESEFSSEARNHLRDYFRALQKDAYDALGSENEKSRTIYEKILSIDPNNALALNNQAYLLIAGFNNGRPKDQNIFLTRDKIIIKETIELLQQAKLNAGSRKIASQIIQTSLVFQVGEKLELIEIRAAQLPMTDTDSILLKKLVELNLEKLHELLDKYASKELSDSDNRLRVLSESLKASYITEIRKLIKNGADVNIKNKWDATPLLMAAQEGYTQIVTVLLKANADVNAAEKTNGATPLHMAAENGHTQIVAILLKANADVNVAGIDGGTPIYIAAQNGHTQIVATLLKANADVNVAGKDGSSPLHMAAQNGHTQIITALLKAHAKVNATMTSGITPLYMAAQNGHTKSVEVLLKSGADINAYRKTTGAAPLHISVYYGHTKTVVALLKGNADVNAAMTSSATPLYIAAINGHTKIAAALLKANADTNIKYHDAGKYYSPLSAAKAKGHKDIVNMLKNLSHD</sequence>
<dbReference type="PRINTS" id="PR01415">
    <property type="entry name" value="ANKYRIN"/>
</dbReference>
<dbReference type="InterPro" id="IPR036770">
    <property type="entry name" value="Ankyrin_rpt-contain_sf"/>
</dbReference>
<dbReference type="PROSITE" id="PS51257">
    <property type="entry name" value="PROKAR_LIPOPROTEIN"/>
    <property type="match status" value="1"/>
</dbReference>
<dbReference type="SMART" id="SM00248">
    <property type="entry name" value="ANK"/>
    <property type="match status" value="8"/>
</dbReference>
<gene>
    <name evidence="1" type="ORF">MNBD_GAMMA11-1036</name>
</gene>
<accession>A0A3B0WS36</accession>
<dbReference type="Pfam" id="PF12796">
    <property type="entry name" value="Ank_2"/>
    <property type="match status" value="3"/>
</dbReference>
<protein>
    <submittedName>
        <fullName evidence="1">Uncharacterized protein</fullName>
    </submittedName>
</protein>
<dbReference type="PROSITE" id="PS50088">
    <property type="entry name" value="ANK_REPEAT"/>
    <property type="match status" value="7"/>
</dbReference>
<proteinExistence type="predicted"/>
<dbReference type="SUPFAM" id="SSF48403">
    <property type="entry name" value="Ankyrin repeat"/>
    <property type="match status" value="1"/>
</dbReference>
<dbReference type="InterPro" id="IPR039323">
    <property type="entry name" value="ANKRD_45/46/60"/>
</dbReference>